<evidence type="ECO:0000256" key="5">
    <source>
        <dbReference type="ARBA" id="ARBA00022970"/>
    </source>
</evidence>
<dbReference type="RefSeq" id="WP_378296509.1">
    <property type="nucleotide sequence ID" value="NZ_JBHTJA010000004.1"/>
</dbReference>
<dbReference type="InterPro" id="IPR027417">
    <property type="entry name" value="P-loop_NTPase"/>
</dbReference>
<evidence type="ECO:0000256" key="4">
    <source>
        <dbReference type="ARBA" id="ARBA00022840"/>
    </source>
</evidence>
<dbReference type="SUPFAM" id="SSF52540">
    <property type="entry name" value="P-loop containing nucleoside triphosphate hydrolases"/>
    <property type="match status" value="1"/>
</dbReference>
<dbReference type="PANTHER" id="PTHR43820">
    <property type="entry name" value="HIGH-AFFINITY BRANCHED-CHAIN AMINO ACID TRANSPORT ATP-BINDING PROTEIN LIVF"/>
    <property type="match status" value="1"/>
</dbReference>
<evidence type="ECO:0000256" key="3">
    <source>
        <dbReference type="ARBA" id="ARBA00022741"/>
    </source>
</evidence>
<dbReference type="Pfam" id="PF00005">
    <property type="entry name" value="ABC_tran"/>
    <property type="match status" value="1"/>
</dbReference>
<dbReference type="InterPro" id="IPR003593">
    <property type="entry name" value="AAA+_ATPase"/>
</dbReference>
<keyword evidence="3" id="KW-0547">Nucleotide-binding</keyword>
<dbReference type="GO" id="GO:0005524">
    <property type="term" value="F:ATP binding"/>
    <property type="evidence" value="ECO:0007669"/>
    <property type="project" value="UniProtKB-KW"/>
</dbReference>
<dbReference type="PROSITE" id="PS00211">
    <property type="entry name" value="ABC_TRANSPORTER_1"/>
    <property type="match status" value="1"/>
</dbReference>
<evidence type="ECO:0000256" key="1">
    <source>
        <dbReference type="ARBA" id="ARBA00005417"/>
    </source>
</evidence>
<feature type="domain" description="ABC transporter" evidence="6">
    <location>
        <begin position="20"/>
        <end position="252"/>
    </location>
</feature>
<reference evidence="8" key="1">
    <citation type="journal article" date="2019" name="Int. J. Syst. Evol. Microbiol.">
        <title>The Global Catalogue of Microorganisms (GCM) 10K type strain sequencing project: providing services to taxonomists for standard genome sequencing and annotation.</title>
        <authorList>
            <consortium name="The Broad Institute Genomics Platform"/>
            <consortium name="The Broad Institute Genome Sequencing Center for Infectious Disease"/>
            <person name="Wu L."/>
            <person name="Ma J."/>
        </authorList>
    </citation>
    <scope>NUCLEOTIDE SEQUENCE [LARGE SCALE GENOMIC DNA]</scope>
    <source>
        <strain evidence="8">JCM 31202</strain>
    </source>
</reference>
<comment type="similarity">
    <text evidence="1">Belongs to the ABC transporter superfamily.</text>
</comment>
<keyword evidence="5" id="KW-0029">Amino-acid transport</keyword>
<organism evidence="7 8">
    <name type="scientific">Actinomadura sediminis</name>
    <dbReference type="NCBI Taxonomy" id="1038904"/>
    <lineage>
        <taxon>Bacteria</taxon>
        <taxon>Bacillati</taxon>
        <taxon>Actinomycetota</taxon>
        <taxon>Actinomycetes</taxon>
        <taxon>Streptosporangiales</taxon>
        <taxon>Thermomonosporaceae</taxon>
        <taxon>Actinomadura</taxon>
    </lineage>
</organism>
<keyword evidence="2" id="KW-0813">Transport</keyword>
<evidence type="ECO:0000313" key="7">
    <source>
        <dbReference type="EMBL" id="MFD0899644.1"/>
    </source>
</evidence>
<proteinExistence type="inferred from homology"/>
<dbReference type="PROSITE" id="PS50893">
    <property type="entry name" value="ABC_TRANSPORTER_2"/>
    <property type="match status" value="1"/>
</dbReference>
<protein>
    <submittedName>
        <fullName evidence="7">ABC transporter ATP-binding protein</fullName>
    </submittedName>
</protein>
<name>A0ABW3EH40_9ACTN</name>
<dbReference type="Gene3D" id="3.40.50.300">
    <property type="entry name" value="P-loop containing nucleotide triphosphate hydrolases"/>
    <property type="match status" value="1"/>
</dbReference>
<dbReference type="InterPro" id="IPR017871">
    <property type="entry name" value="ABC_transporter-like_CS"/>
</dbReference>
<dbReference type="EMBL" id="JBHTJA010000004">
    <property type="protein sequence ID" value="MFD0899644.1"/>
    <property type="molecule type" value="Genomic_DNA"/>
</dbReference>
<comment type="caution">
    <text evidence="7">The sequence shown here is derived from an EMBL/GenBank/DDBJ whole genome shotgun (WGS) entry which is preliminary data.</text>
</comment>
<evidence type="ECO:0000256" key="2">
    <source>
        <dbReference type="ARBA" id="ARBA00022448"/>
    </source>
</evidence>
<dbReference type="PANTHER" id="PTHR43820:SF4">
    <property type="entry name" value="HIGH-AFFINITY BRANCHED-CHAIN AMINO ACID TRANSPORT ATP-BINDING PROTEIN LIVF"/>
    <property type="match status" value="1"/>
</dbReference>
<gene>
    <name evidence="7" type="ORF">ACFQ11_04535</name>
</gene>
<dbReference type="Proteomes" id="UP001596972">
    <property type="component" value="Unassembled WGS sequence"/>
</dbReference>
<sequence>MTGRTDETSATRPEEAAAFLAVDDLHAGYGDVRVLHGVSLRVGEGEICAILGPNGAGKTTLLRALCGMVKGRGGVRLDGTSLAGCSPDAVARRGVAHVPEGRGTFVPLTVEENLRLGAFARRDRAAVQSDLERVYGHFPVLRERVGQAAGSLSGGEQQMLAIGRALMSRPRLLLLDEPSLGLAPLVTRELFGIVRAINEEERTTVVVVEQNAHLALGIADQAHVLESGRIALSGSAADIRADEQVAQSYLGYRI</sequence>
<evidence type="ECO:0000259" key="6">
    <source>
        <dbReference type="PROSITE" id="PS50893"/>
    </source>
</evidence>
<dbReference type="InterPro" id="IPR052156">
    <property type="entry name" value="BCAA_Transport_ATP-bd_LivF"/>
</dbReference>
<dbReference type="InterPro" id="IPR003439">
    <property type="entry name" value="ABC_transporter-like_ATP-bd"/>
</dbReference>
<accession>A0ABW3EH40</accession>
<keyword evidence="4 7" id="KW-0067">ATP-binding</keyword>
<dbReference type="SMART" id="SM00382">
    <property type="entry name" value="AAA"/>
    <property type="match status" value="1"/>
</dbReference>
<dbReference type="CDD" id="cd03224">
    <property type="entry name" value="ABC_TM1139_LivF_branched"/>
    <property type="match status" value="1"/>
</dbReference>
<evidence type="ECO:0000313" key="8">
    <source>
        <dbReference type="Proteomes" id="UP001596972"/>
    </source>
</evidence>
<keyword evidence="8" id="KW-1185">Reference proteome</keyword>